<dbReference type="EMBL" id="JAUEPU010000194">
    <property type="protein sequence ID" value="KAK0473826.1"/>
    <property type="molecule type" value="Genomic_DNA"/>
</dbReference>
<evidence type="ECO:0000313" key="5">
    <source>
        <dbReference type="Proteomes" id="UP001175228"/>
    </source>
</evidence>
<keyword evidence="1" id="KW-0862">Zinc</keyword>
<feature type="domain" description="C3H1-type" evidence="3">
    <location>
        <begin position="331"/>
        <end position="357"/>
    </location>
</feature>
<feature type="zinc finger region" description="C3H1-type" evidence="1">
    <location>
        <begin position="331"/>
        <end position="357"/>
    </location>
</feature>
<protein>
    <recommendedName>
        <fullName evidence="3">C3H1-type domain-containing protein</fullName>
    </recommendedName>
</protein>
<evidence type="ECO:0000313" key="4">
    <source>
        <dbReference type="EMBL" id="KAK0473826.1"/>
    </source>
</evidence>
<name>A0AA39NY09_9AGAR</name>
<dbReference type="InterPro" id="IPR000571">
    <property type="entry name" value="Znf_CCCH"/>
</dbReference>
<dbReference type="GO" id="GO:0008270">
    <property type="term" value="F:zinc ion binding"/>
    <property type="evidence" value="ECO:0007669"/>
    <property type="project" value="UniProtKB-KW"/>
</dbReference>
<comment type="caution">
    <text evidence="4">The sequence shown here is derived from an EMBL/GenBank/DDBJ whole genome shotgun (WGS) entry which is preliminary data.</text>
</comment>
<evidence type="ECO:0000259" key="3">
    <source>
        <dbReference type="PROSITE" id="PS50103"/>
    </source>
</evidence>
<evidence type="ECO:0000256" key="2">
    <source>
        <dbReference type="SAM" id="MobiDB-lite"/>
    </source>
</evidence>
<gene>
    <name evidence="4" type="ORF">EDD18DRAFT_1091641</name>
</gene>
<keyword evidence="1" id="KW-0863">Zinc-finger</keyword>
<dbReference type="Proteomes" id="UP001175228">
    <property type="component" value="Unassembled WGS sequence"/>
</dbReference>
<feature type="region of interest" description="Disordered" evidence="2">
    <location>
        <begin position="16"/>
        <end position="115"/>
    </location>
</feature>
<organism evidence="4 5">
    <name type="scientific">Armillaria luteobubalina</name>
    <dbReference type="NCBI Taxonomy" id="153913"/>
    <lineage>
        <taxon>Eukaryota</taxon>
        <taxon>Fungi</taxon>
        <taxon>Dikarya</taxon>
        <taxon>Basidiomycota</taxon>
        <taxon>Agaricomycotina</taxon>
        <taxon>Agaricomycetes</taxon>
        <taxon>Agaricomycetidae</taxon>
        <taxon>Agaricales</taxon>
        <taxon>Marasmiineae</taxon>
        <taxon>Physalacriaceae</taxon>
        <taxon>Armillaria</taxon>
    </lineage>
</organism>
<sequence length="378" mass="43098">MLEPWILQLDAHERTLADAATRGRQPNRTGSTGRRPTGQDRSASPGRRPTRQDRSTSRGTSQTGSRRRSRSSSESAQRHSYRRRKHRRRSPSPSDSSSDSNSSDNEAGENGKRRKLDPSLFDWEVNQTIQNAVLSPAHLAVQRRYENFSTDPKECLRLIKNSHPPPFTDAGFRAIVYSTPVNFDEVLSYFRSPSVSTSTTHSLGNGLIFQTSNTTHSHKVVDRDSWRFAWVRYERVLNHIFNSRQAELETYYEYIQNIFDHRHSWLDPQIITFDKACRALIASARGRILFSDVQQFSELKESHFQASGLAYMAPTHNTSGSGSRDGGKSKKRRKEICRNWNNGRCTADDCRYRHICSSCKSSDHTNKSCPNRNSGKSV</sequence>
<feature type="compositionally biased region" description="Basic residues" evidence="2">
    <location>
        <begin position="79"/>
        <end position="90"/>
    </location>
</feature>
<proteinExistence type="predicted"/>
<feature type="compositionally biased region" description="Low complexity" evidence="2">
    <location>
        <begin position="91"/>
        <end position="105"/>
    </location>
</feature>
<evidence type="ECO:0000256" key="1">
    <source>
        <dbReference type="PROSITE-ProRule" id="PRU00723"/>
    </source>
</evidence>
<reference evidence="4" key="1">
    <citation type="submission" date="2023-06" db="EMBL/GenBank/DDBJ databases">
        <authorList>
            <consortium name="Lawrence Berkeley National Laboratory"/>
            <person name="Ahrendt S."/>
            <person name="Sahu N."/>
            <person name="Indic B."/>
            <person name="Wong-Bajracharya J."/>
            <person name="Merenyi Z."/>
            <person name="Ke H.-M."/>
            <person name="Monk M."/>
            <person name="Kocsube S."/>
            <person name="Drula E."/>
            <person name="Lipzen A."/>
            <person name="Balint B."/>
            <person name="Henrissat B."/>
            <person name="Andreopoulos B."/>
            <person name="Martin F.M."/>
            <person name="Harder C.B."/>
            <person name="Rigling D."/>
            <person name="Ford K.L."/>
            <person name="Foster G.D."/>
            <person name="Pangilinan J."/>
            <person name="Papanicolaou A."/>
            <person name="Barry K."/>
            <person name="LaButti K."/>
            <person name="Viragh M."/>
            <person name="Koriabine M."/>
            <person name="Yan M."/>
            <person name="Riley R."/>
            <person name="Champramary S."/>
            <person name="Plett K.L."/>
            <person name="Tsai I.J."/>
            <person name="Slot J."/>
            <person name="Sipos G."/>
            <person name="Plett J."/>
            <person name="Nagy L.G."/>
            <person name="Grigoriev I.V."/>
        </authorList>
    </citation>
    <scope>NUCLEOTIDE SEQUENCE</scope>
    <source>
        <strain evidence="4">HWK02</strain>
    </source>
</reference>
<feature type="compositionally biased region" description="Polar residues" evidence="2">
    <location>
        <begin position="24"/>
        <end position="42"/>
    </location>
</feature>
<accession>A0AA39NY09</accession>
<keyword evidence="1" id="KW-0479">Metal-binding</keyword>
<dbReference type="AlphaFoldDB" id="A0AA39NY09"/>
<dbReference type="PROSITE" id="PS50103">
    <property type="entry name" value="ZF_C3H1"/>
    <property type="match status" value="1"/>
</dbReference>
<keyword evidence="5" id="KW-1185">Reference proteome</keyword>